<dbReference type="EMBL" id="JBHTIA010000008">
    <property type="protein sequence ID" value="MFD0765662.1"/>
    <property type="molecule type" value="Genomic_DNA"/>
</dbReference>
<evidence type="ECO:0000313" key="3">
    <source>
        <dbReference type="Proteomes" id="UP001597073"/>
    </source>
</evidence>
<dbReference type="Proteomes" id="UP001597073">
    <property type="component" value="Unassembled WGS sequence"/>
</dbReference>
<evidence type="ECO:0000259" key="1">
    <source>
        <dbReference type="Pfam" id="PF12867"/>
    </source>
</evidence>
<sequence length="159" mass="18175">MNNQHQILINELIKLIEGGGAHATLKDALADLPKELRGVKPHNLPYSIWQLAEHVRIAQWDMLEFSKDGSHQSPNWPDDYWPKEAEPADDAAWNKTIEQINADRAEFINLLQSGDIYEKIPHGDGQNILREALQIADHNSYHTSEIILLRRLLGAWKSE</sequence>
<feature type="domain" description="DinB-like" evidence="1">
    <location>
        <begin position="23"/>
        <end position="146"/>
    </location>
</feature>
<proteinExistence type="predicted"/>
<dbReference type="RefSeq" id="WP_377142887.1">
    <property type="nucleotide sequence ID" value="NZ_JBHTIA010000008.1"/>
</dbReference>
<dbReference type="Pfam" id="PF12867">
    <property type="entry name" value="DinB_2"/>
    <property type="match status" value="1"/>
</dbReference>
<name>A0ABW2ZHN6_9SPHI</name>
<reference evidence="3" key="1">
    <citation type="journal article" date="2019" name="Int. J. Syst. Evol. Microbiol.">
        <title>The Global Catalogue of Microorganisms (GCM) 10K type strain sequencing project: providing services to taxonomists for standard genome sequencing and annotation.</title>
        <authorList>
            <consortium name="The Broad Institute Genomics Platform"/>
            <consortium name="The Broad Institute Genome Sequencing Center for Infectious Disease"/>
            <person name="Wu L."/>
            <person name="Ma J."/>
        </authorList>
    </citation>
    <scope>NUCLEOTIDE SEQUENCE [LARGE SCALE GENOMIC DNA]</scope>
    <source>
        <strain evidence="3">CCUG 60742</strain>
    </source>
</reference>
<dbReference type="Gene3D" id="1.20.120.450">
    <property type="entry name" value="dinb family like domain"/>
    <property type="match status" value="1"/>
</dbReference>
<accession>A0ABW2ZHN6</accession>
<dbReference type="InterPro" id="IPR034660">
    <property type="entry name" value="DinB/YfiT-like"/>
</dbReference>
<gene>
    <name evidence="2" type="ORF">ACFQZI_12430</name>
</gene>
<dbReference type="SUPFAM" id="SSF109854">
    <property type="entry name" value="DinB/YfiT-like putative metalloenzymes"/>
    <property type="match status" value="1"/>
</dbReference>
<comment type="caution">
    <text evidence="2">The sequence shown here is derived from an EMBL/GenBank/DDBJ whole genome shotgun (WGS) entry which is preliminary data.</text>
</comment>
<protein>
    <submittedName>
        <fullName evidence="2">DinB family protein</fullName>
    </submittedName>
</protein>
<organism evidence="2 3">
    <name type="scientific">Mucilaginibacter lutimaris</name>
    <dbReference type="NCBI Taxonomy" id="931629"/>
    <lineage>
        <taxon>Bacteria</taxon>
        <taxon>Pseudomonadati</taxon>
        <taxon>Bacteroidota</taxon>
        <taxon>Sphingobacteriia</taxon>
        <taxon>Sphingobacteriales</taxon>
        <taxon>Sphingobacteriaceae</taxon>
        <taxon>Mucilaginibacter</taxon>
    </lineage>
</organism>
<keyword evidence="3" id="KW-1185">Reference proteome</keyword>
<evidence type="ECO:0000313" key="2">
    <source>
        <dbReference type="EMBL" id="MFD0765662.1"/>
    </source>
</evidence>
<dbReference type="InterPro" id="IPR024775">
    <property type="entry name" value="DinB-like"/>
</dbReference>